<gene>
    <name evidence="1" type="ORF">FB476_0124</name>
</gene>
<evidence type="ECO:0000313" key="1">
    <source>
        <dbReference type="EMBL" id="TQM95285.1"/>
    </source>
</evidence>
<comment type="caution">
    <text evidence="1">The sequence shown here is derived from an EMBL/GenBank/DDBJ whole genome shotgun (WGS) entry which is preliminary data.</text>
</comment>
<dbReference type="Proteomes" id="UP000315133">
    <property type="component" value="Unassembled WGS sequence"/>
</dbReference>
<dbReference type="RefSeq" id="WP_141817066.1">
    <property type="nucleotide sequence ID" value="NZ_BAAAIL010000003.1"/>
</dbReference>
<keyword evidence="2" id="KW-1185">Reference proteome</keyword>
<evidence type="ECO:0000313" key="2">
    <source>
        <dbReference type="Proteomes" id="UP000315133"/>
    </source>
</evidence>
<proteinExistence type="predicted"/>
<organism evidence="1 2">
    <name type="scientific">Ornithinimicrobium humiphilum</name>
    <dbReference type="NCBI Taxonomy" id="125288"/>
    <lineage>
        <taxon>Bacteria</taxon>
        <taxon>Bacillati</taxon>
        <taxon>Actinomycetota</taxon>
        <taxon>Actinomycetes</taxon>
        <taxon>Micrococcales</taxon>
        <taxon>Ornithinimicrobiaceae</taxon>
        <taxon>Ornithinimicrobium</taxon>
    </lineage>
</organism>
<sequence length="333" mass="36997">MTERPVVAYVVLSHGRGNGVLRLATAIRRSSPEARVVIHHDARQGSAPEALGNWMAVHEHRRATDWGSWPLAVEGLRALEEASEATGADVLALVSGQDYPARRLREWEDEFAAQGGGWQCAVERLSYRPRWGRSSGVGQDDWTRYNYLWWRVPGGQSLSRSTRSAACRVRNVAFRAAHRVEPVLDLRDLARGDGLRVGIRNPVSLVPGRANEIKASQWLALDGDALALLGRAHRSRRMLRWIFSRSVIPDEAYLQTLLRQEGVPLVAQPVSFMEWDAERDRPRVLTAADVPRIRASGAPFCRKVDAADAGSAALMDILDELTAEEPRQPGARP</sequence>
<evidence type="ECO:0008006" key="3">
    <source>
        <dbReference type="Google" id="ProtNLM"/>
    </source>
</evidence>
<name>A0A543KJM5_9MICO</name>
<dbReference type="OrthoDB" id="7943907at2"/>
<protein>
    <recommendedName>
        <fullName evidence="3">Core-2/I-Branching enzyme</fullName>
    </recommendedName>
</protein>
<dbReference type="EMBL" id="VFPU01000001">
    <property type="protein sequence ID" value="TQM95285.1"/>
    <property type="molecule type" value="Genomic_DNA"/>
</dbReference>
<accession>A0A543KJM5</accession>
<dbReference type="AlphaFoldDB" id="A0A543KJM5"/>
<reference evidence="1 2" key="1">
    <citation type="submission" date="2019-06" db="EMBL/GenBank/DDBJ databases">
        <title>Sequencing the genomes of 1000 actinobacteria strains.</title>
        <authorList>
            <person name="Klenk H.-P."/>
        </authorList>
    </citation>
    <scope>NUCLEOTIDE SEQUENCE [LARGE SCALE GENOMIC DNA]</scope>
    <source>
        <strain evidence="1 2">DSM 12362</strain>
    </source>
</reference>